<sequence>MQISSVSSIRSCISLKIKILHSTVISTGPAVMNGKLIMALSKWLAMNQQQVAMAHSNPDRKPGKTASGYSFSLFHGYTTGHKVDCTCKKDATGVCKNIFLNHTD</sequence>
<name>G3IEL4_CRIGR</name>
<dbReference type="InParanoid" id="G3IEL4"/>
<dbReference type="Proteomes" id="UP000001075">
    <property type="component" value="Unassembled WGS sequence"/>
</dbReference>
<dbReference type="AlphaFoldDB" id="G3IEL4"/>
<protein>
    <submittedName>
        <fullName evidence="1">Uncharacterized protein</fullName>
    </submittedName>
</protein>
<proteinExistence type="predicted"/>
<dbReference type="EMBL" id="JH002219">
    <property type="protein sequence ID" value="EGW12911.1"/>
    <property type="molecule type" value="Genomic_DNA"/>
</dbReference>
<gene>
    <name evidence="1" type="ORF">I79_022163</name>
</gene>
<reference evidence="2" key="1">
    <citation type="journal article" date="2011" name="Nat. Biotechnol.">
        <title>The genomic sequence of the Chinese hamster ovary (CHO)-K1 cell line.</title>
        <authorList>
            <person name="Xu X."/>
            <person name="Nagarajan H."/>
            <person name="Lewis N.E."/>
            <person name="Pan S."/>
            <person name="Cai Z."/>
            <person name="Liu X."/>
            <person name="Chen W."/>
            <person name="Xie M."/>
            <person name="Wang W."/>
            <person name="Hammond S."/>
            <person name="Andersen M.R."/>
            <person name="Neff N."/>
            <person name="Passarelli B."/>
            <person name="Koh W."/>
            <person name="Fan H.C."/>
            <person name="Wang J."/>
            <person name="Gui Y."/>
            <person name="Lee K.H."/>
            <person name="Betenbaugh M.J."/>
            <person name="Quake S.R."/>
            <person name="Famili I."/>
            <person name="Palsson B.O."/>
            <person name="Wang J."/>
        </authorList>
    </citation>
    <scope>NUCLEOTIDE SEQUENCE [LARGE SCALE GENOMIC DNA]</scope>
    <source>
        <strain evidence="2">CHO K1 cell line</strain>
    </source>
</reference>
<evidence type="ECO:0000313" key="1">
    <source>
        <dbReference type="EMBL" id="EGW12911.1"/>
    </source>
</evidence>
<accession>G3IEL4</accession>
<organism evidence="1 2">
    <name type="scientific">Cricetulus griseus</name>
    <name type="common">Chinese hamster</name>
    <name type="synonym">Cricetulus barabensis griseus</name>
    <dbReference type="NCBI Taxonomy" id="10029"/>
    <lineage>
        <taxon>Eukaryota</taxon>
        <taxon>Metazoa</taxon>
        <taxon>Chordata</taxon>
        <taxon>Craniata</taxon>
        <taxon>Vertebrata</taxon>
        <taxon>Euteleostomi</taxon>
        <taxon>Mammalia</taxon>
        <taxon>Eutheria</taxon>
        <taxon>Euarchontoglires</taxon>
        <taxon>Glires</taxon>
        <taxon>Rodentia</taxon>
        <taxon>Myomorpha</taxon>
        <taxon>Muroidea</taxon>
        <taxon>Cricetidae</taxon>
        <taxon>Cricetinae</taxon>
        <taxon>Cricetulus</taxon>
    </lineage>
</organism>
<evidence type="ECO:0000313" key="2">
    <source>
        <dbReference type="Proteomes" id="UP000001075"/>
    </source>
</evidence>